<accession>A0A8S0WED6</accession>
<dbReference type="AlphaFoldDB" id="A0A8S0WED6"/>
<feature type="compositionally biased region" description="Basic and acidic residues" evidence="1">
    <location>
        <begin position="373"/>
        <end position="384"/>
    </location>
</feature>
<feature type="region of interest" description="Disordered" evidence="1">
    <location>
        <begin position="225"/>
        <end position="250"/>
    </location>
</feature>
<protein>
    <submittedName>
        <fullName evidence="2">Uncharacterized protein</fullName>
    </submittedName>
</protein>
<feature type="compositionally biased region" description="Acidic residues" evidence="1">
    <location>
        <begin position="331"/>
        <end position="343"/>
    </location>
</feature>
<evidence type="ECO:0000313" key="2">
    <source>
        <dbReference type="EMBL" id="CAA7266780.1"/>
    </source>
</evidence>
<dbReference type="OrthoDB" id="2552978at2759"/>
<dbReference type="Proteomes" id="UP000467700">
    <property type="component" value="Unassembled WGS sequence"/>
</dbReference>
<feature type="compositionally biased region" description="Basic and acidic residues" evidence="1">
    <location>
        <begin position="306"/>
        <end position="317"/>
    </location>
</feature>
<feature type="region of interest" description="Disordered" evidence="1">
    <location>
        <begin position="1"/>
        <end position="56"/>
    </location>
</feature>
<feature type="region of interest" description="Disordered" evidence="1">
    <location>
        <begin position="305"/>
        <end position="384"/>
    </location>
</feature>
<name>A0A8S0WED6_CYCAE</name>
<comment type="caution">
    <text evidence="2">The sequence shown here is derived from an EMBL/GenBank/DDBJ whole genome shotgun (WGS) entry which is preliminary data.</text>
</comment>
<reference evidence="2 3" key="1">
    <citation type="submission" date="2020-01" db="EMBL/GenBank/DDBJ databases">
        <authorList>
            <person name="Gupta K D."/>
        </authorList>
    </citation>
    <scope>NUCLEOTIDE SEQUENCE [LARGE SCALE GENOMIC DNA]</scope>
</reference>
<feature type="compositionally biased region" description="Basic residues" evidence="1">
    <location>
        <begin position="1"/>
        <end position="18"/>
    </location>
</feature>
<organism evidence="2 3">
    <name type="scientific">Cyclocybe aegerita</name>
    <name type="common">Black poplar mushroom</name>
    <name type="synonym">Agrocybe aegerita</name>
    <dbReference type="NCBI Taxonomy" id="1973307"/>
    <lineage>
        <taxon>Eukaryota</taxon>
        <taxon>Fungi</taxon>
        <taxon>Dikarya</taxon>
        <taxon>Basidiomycota</taxon>
        <taxon>Agaricomycotina</taxon>
        <taxon>Agaricomycetes</taxon>
        <taxon>Agaricomycetidae</taxon>
        <taxon>Agaricales</taxon>
        <taxon>Agaricineae</taxon>
        <taxon>Bolbitiaceae</taxon>
        <taxon>Cyclocybe</taxon>
    </lineage>
</organism>
<feature type="compositionally biased region" description="Basic and acidic residues" evidence="1">
    <location>
        <begin position="47"/>
        <end position="56"/>
    </location>
</feature>
<gene>
    <name evidence="2" type="ORF">AAE3_LOCUS8927</name>
</gene>
<evidence type="ECO:0000313" key="3">
    <source>
        <dbReference type="Proteomes" id="UP000467700"/>
    </source>
</evidence>
<keyword evidence="3" id="KW-1185">Reference proteome</keyword>
<proteinExistence type="predicted"/>
<feature type="compositionally biased region" description="Low complexity" evidence="1">
    <location>
        <begin position="162"/>
        <end position="177"/>
    </location>
</feature>
<sequence length="384" mass="42577">MNSTSRKRKHRSNNHAYHHPAGYPPSSPHQETFLSHHEAYTNTASHRPADLDSPRQDVDPLQVLYIQAHEADVVRGPTARVAAESLEVIEYRRDGTRWIAVPKRGSALIRVGGEASTGYGRSLSIEDDEDVVAGPAREDESAVEGMWVDRYDARLLLDSLPTSTPGASTTSTLTTAPPDSPTGWSDLPSDSEDTFFLDPDEVEDFQREKRRRELEKIRGERLKARMEEDGAGPSVPAEDVWGGSDEEPDDTVKQLIERTAVHILSSPNSAQLEMKILANHGADKRFAFLRGRWSRAWNLAKAKARLQKEKEKEKNDQKPPGMGLLAGYGSDSDESGGEEDGDKEAEAKPAAEGTATTEVDEEAAKEARRKRLKEWTDKRRMAAS</sequence>
<evidence type="ECO:0000256" key="1">
    <source>
        <dbReference type="SAM" id="MobiDB-lite"/>
    </source>
</evidence>
<feature type="region of interest" description="Disordered" evidence="1">
    <location>
        <begin position="162"/>
        <end position="192"/>
    </location>
</feature>
<dbReference type="EMBL" id="CACVBS010000056">
    <property type="protein sequence ID" value="CAA7266780.1"/>
    <property type="molecule type" value="Genomic_DNA"/>
</dbReference>